<dbReference type="GO" id="GO:0008270">
    <property type="term" value="F:zinc ion binding"/>
    <property type="evidence" value="ECO:0007669"/>
    <property type="project" value="InterPro"/>
</dbReference>
<evidence type="ECO:0000313" key="23">
    <source>
        <dbReference type="Proteomes" id="UP000571183"/>
    </source>
</evidence>
<reference evidence="22 23" key="1">
    <citation type="submission" date="2020-08" db="EMBL/GenBank/DDBJ databases">
        <title>Sequencing the genomes of 1000 actinobacteria strains.</title>
        <authorList>
            <person name="Klenk H.-P."/>
        </authorList>
    </citation>
    <scope>NUCLEOTIDE SEQUENCE [LARGE SCALE GENOMIC DNA]</scope>
    <source>
        <strain evidence="22 23">DSM 27064</strain>
    </source>
</reference>
<dbReference type="EMBL" id="JACIFD010000003">
    <property type="protein sequence ID" value="MBB4071111.1"/>
    <property type="molecule type" value="Genomic_DNA"/>
</dbReference>
<feature type="binding site" evidence="19">
    <location>
        <position position="104"/>
    </location>
    <ligand>
        <name>Zn(2+)</name>
        <dbReference type="ChEBI" id="CHEBI:29105"/>
        <note>catalytic</note>
    </ligand>
</feature>
<dbReference type="RefSeq" id="WP_183304290.1">
    <property type="nucleotide sequence ID" value="NZ_JACIFD010000003.1"/>
</dbReference>
<sequence>MADTIRHPHSALSESELRAALQRAVYLARRGPNNTPNPQVGCVIIDELGRIVAEGWHQGAGTPHAETAALSTLPLELQFPQEIKKLTAVVTLEPCNHTGRTGPCAQALAAAGIGAVVYGAADPTELASGGAQALAAAGVQVSLMADQGCAELLAAWQQRTGAGGGARAAATTGADLQAVAGAAPIGAAGVAPVHAATSAAELPGARPYVILKWAQSLDGRAAAQDGSSQWITGPESRADVHRRRASCELIACGTGTLLADDPSLTARGPAGDLLVPAAQQPLPVVFGSREIPETAALRQHPALAAKGLTAPLQLPGHNLAAALQQLAAAGYRSLFVEGGPTLIAAFLRAGLYDELLVYIAPTLLGGDSLAVGDIGVESITAAKRFTEVQYTQLGADQLVRMVRGSADPHPTTVKSHPTPHSRAES</sequence>
<dbReference type="CDD" id="cd01284">
    <property type="entry name" value="Riboflavin_deaminase-reductase"/>
    <property type="match status" value="1"/>
</dbReference>
<keyword evidence="23" id="KW-1185">Reference proteome</keyword>
<gene>
    <name evidence="22" type="ORF">F5897_000399</name>
</gene>
<dbReference type="Proteomes" id="UP000571183">
    <property type="component" value="Unassembled WGS sequence"/>
</dbReference>
<dbReference type="EC" id="1.1.1.193" evidence="7"/>
<feature type="binding site" evidence="18">
    <location>
        <position position="264"/>
    </location>
    <ligand>
        <name>substrate</name>
    </ligand>
</feature>
<feature type="region of interest" description="Disordered" evidence="20">
    <location>
        <begin position="405"/>
        <end position="425"/>
    </location>
</feature>
<feature type="binding site" evidence="18">
    <location>
        <position position="228"/>
    </location>
    <ligand>
        <name>substrate</name>
    </ligand>
</feature>
<evidence type="ECO:0000256" key="8">
    <source>
        <dbReference type="ARBA" id="ARBA00019930"/>
    </source>
</evidence>
<dbReference type="SUPFAM" id="SSF53927">
    <property type="entry name" value="Cytidine deaminase-like"/>
    <property type="match status" value="1"/>
</dbReference>
<evidence type="ECO:0000256" key="3">
    <source>
        <dbReference type="ARBA" id="ARBA00004910"/>
    </source>
</evidence>
<feature type="binding site" evidence="18">
    <location>
        <position position="337"/>
    </location>
    <ligand>
        <name>substrate</name>
    </ligand>
</feature>
<evidence type="ECO:0000256" key="4">
    <source>
        <dbReference type="ARBA" id="ARBA00005259"/>
    </source>
</evidence>
<evidence type="ECO:0000313" key="22">
    <source>
        <dbReference type="EMBL" id="MBB4071111.1"/>
    </source>
</evidence>
<comment type="catalytic activity">
    <reaction evidence="16">
        <text>2,5-diamino-6-hydroxy-4-(5-phosphoribosylamino)-pyrimidine + H2O + H(+) = 5-amino-6-(5-phospho-D-ribosylamino)uracil + NH4(+)</text>
        <dbReference type="Rhea" id="RHEA:21868"/>
        <dbReference type="ChEBI" id="CHEBI:15377"/>
        <dbReference type="ChEBI" id="CHEBI:15378"/>
        <dbReference type="ChEBI" id="CHEBI:28938"/>
        <dbReference type="ChEBI" id="CHEBI:58453"/>
        <dbReference type="ChEBI" id="CHEBI:58614"/>
        <dbReference type="EC" id="3.5.4.26"/>
    </reaction>
</comment>
<dbReference type="Pfam" id="PF01872">
    <property type="entry name" value="RibD_C"/>
    <property type="match status" value="1"/>
</dbReference>
<dbReference type="AlphaFoldDB" id="A0A840DCB3"/>
<feature type="binding site" evidence="18">
    <location>
        <position position="267"/>
    </location>
    <ligand>
        <name>substrate</name>
    </ligand>
</feature>
<comment type="pathway">
    <text evidence="3">Cofactor biosynthesis; riboflavin biosynthesis; 5-amino-6-(D-ribitylamino)uracil from GTP: step 3/4.</text>
</comment>
<keyword evidence="12 18" id="KW-0521">NADP</keyword>
<evidence type="ECO:0000256" key="10">
    <source>
        <dbReference type="ARBA" id="ARBA00022723"/>
    </source>
</evidence>
<dbReference type="InterPro" id="IPR002734">
    <property type="entry name" value="RibDG_C"/>
</dbReference>
<feature type="active site" description="Proton donor" evidence="17">
    <location>
        <position position="66"/>
    </location>
</feature>
<dbReference type="EC" id="3.5.4.26" evidence="6"/>
<dbReference type="InterPro" id="IPR024072">
    <property type="entry name" value="DHFR-like_dom_sf"/>
</dbReference>
<dbReference type="GO" id="GO:0008835">
    <property type="term" value="F:diaminohydroxyphosphoribosylaminopyrimidine deaminase activity"/>
    <property type="evidence" value="ECO:0007669"/>
    <property type="project" value="UniProtKB-EC"/>
</dbReference>
<evidence type="ECO:0000256" key="5">
    <source>
        <dbReference type="ARBA" id="ARBA00007417"/>
    </source>
</evidence>
<feature type="binding site" evidence="18">
    <location>
        <position position="288"/>
    </location>
    <ligand>
        <name>NADP(+)</name>
        <dbReference type="ChEBI" id="CHEBI:58349"/>
    </ligand>
</feature>
<comment type="cofactor">
    <cofactor evidence="19">
        <name>Zn(2+)</name>
        <dbReference type="ChEBI" id="CHEBI:29105"/>
    </cofactor>
    <text evidence="19">Binds 1 zinc ion.</text>
</comment>
<keyword evidence="11 19" id="KW-0862">Zinc</keyword>
<dbReference type="GO" id="GO:0009231">
    <property type="term" value="P:riboflavin biosynthetic process"/>
    <property type="evidence" value="ECO:0007669"/>
    <property type="project" value="UniProtKB-UniPathway"/>
</dbReference>
<proteinExistence type="inferred from homology"/>
<comment type="catalytic activity">
    <reaction evidence="15">
        <text>5-amino-6-(5-phospho-D-ribitylamino)uracil + NADP(+) = 5-amino-6-(5-phospho-D-ribosylamino)uracil + NADPH + H(+)</text>
        <dbReference type="Rhea" id="RHEA:17845"/>
        <dbReference type="ChEBI" id="CHEBI:15378"/>
        <dbReference type="ChEBI" id="CHEBI:57783"/>
        <dbReference type="ChEBI" id="CHEBI:58349"/>
        <dbReference type="ChEBI" id="CHEBI:58421"/>
        <dbReference type="ChEBI" id="CHEBI:58453"/>
        <dbReference type="EC" id="1.1.1.193"/>
    </reaction>
</comment>
<comment type="pathway">
    <text evidence="2">Cofactor biosynthesis; riboflavin biosynthesis; 5-amino-6-(D-ribitylamino)uracil from GTP: step 2/4.</text>
</comment>
<evidence type="ECO:0000256" key="6">
    <source>
        <dbReference type="ARBA" id="ARBA00012766"/>
    </source>
</evidence>
<evidence type="ECO:0000256" key="1">
    <source>
        <dbReference type="ARBA" id="ARBA00002151"/>
    </source>
</evidence>
<dbReference type="PROSITE" id="PS00903">
    <property type="entry name" value="CYT_DCMP_DEAMINASES_1"/>
    <property type="match status" value="1"/>
</dbReference>
<keyword evidence="10 19" id="KW-0479">Metal-binding</keyword>
<name>A0A840DCB3_9MICO</name>
<feature type="binding site" evidence="18">
    <location>
        <begin position="339"/>
        <end position="345"/>
    </location>
    <ligand>
        <name>NADP(+)</name>
        <dbReference type="ChEBI" id="CHEBI:58349"/>
    </ligand>
</feature>
<dbReference type="Pfam" id="PF00383">
    <property type="entry name" value="dCMP_cyt_deam_1"/>
    <property type="match status" value="1"/>
</dbReference>
<feature type="binding site" evidence="18">
    <location>
        <position position="214"/>
    </location>
    <ligand>
        <name>NADP(+)</name>
        <dbReference type="ChEBI" id="CHEBI:58349"/>
    </ligand>
</feature>
<evidence type="ECO:0000256" key="9">
    <source>
        <dbReference type="ARBA" id="ARBA00022619"/>
    </source>
</evidence>
<evidence type="ECO:0000256" key="14">
    <source>
        <dbReference type="ARBA" id="ARBA00023268"/>
    </source>
</evidence>
<evidence type="ECO:0000256" key="13">
    <source>
        <dbReference type="ARBA" id="ARBA00023002"/>
    </source>
</evidence>
<keyword evidence="13 22" id="KW-0560">Oxidoreductase</keyword>
<keyword evidence="22" id="KW-0378">Hydrolase</keyword>
<dbReference type="UniPathway" id="UPA00275">
    <property type="reaction ID" value="UER00401"/>
</dbReference>
<comment type="function">
    <text evidence="1">Converts 2,5-diamino-6-(ribosylamino)-4(3h)-pyrimidinone 5'-phosphate into 5-amino-6-(ribosylamino)-2,4(1h,3h)-pyrimidinedione 5'-phosphate.</text>
</comment>
<dbReference type="PANTHER" id="PTHR38011:SF7">
    <property type="entry name" value="2,5-DIAMINO-6-RIBOSYLAMINO-4(3H)-PYRIMIDINONE 5'-PHOSPHATE REDUCTASE"/>
    <property type="match status" value="1"/>
</dbReference>
<dbReference type="Gene3D" id="3.40.430.10">
    <property type="entry name" value="Dihydrofolate Reductase, subunit A"/>
    <property type="match status" value="1"/>
</dbReference>
<dbReference type="PIRSF" id="PIRSF006769">
    <property type="entry name" value="RibD"/>
    <property type="match status" value="1"/>
</dbReference>
<comment type="similarity">
    <text evidence="4">In the N-terminal section; belongs to the cytidine and deoxycytidylate deaminase family.</text>
</comment>
<organism evidence="22 23">
    <name type="scientific">Canibacter oris</name>
    <dbReference type="NCBI Taxonomy" id="1365628"/>
    <lineage>
        <taxon>Bacteria</taxon>
        <taxon>Bacillati</taxon>
        <taxon>Actinomycetota</taxon>
        <taxon>Actinomycetes</taxon>
        <taxon>Micrococcales</taxon>
        <taxon>Microbacteriaceae</taxon>
        <taxon>Canibacter</taxon>
    </lineage>
</organism>
<keyword evidence="9" id="KW-0686">Riboflavin biosynthesis</keyword>
<accession>A0A840DCB3</accession>
<feature type="binding site" evidence="18">
    <location>
        <position position="244"/>
    </location>
    <ligand>
        <name>substrate</name>
    </ligand>
</feature>
<dbReference type="PANTHER" id="PTHR38011">
    <property type="entry name" value="DIHYDROFOLATE REDUCTASE FAMILY PROTEIN (AFU_ORTHOLOGUE AFUA_8G06820)"/>
    <property type="match status" value="1"/>
</dbReference>
<evidence type="ECO:0000259" key="21">
    <source>
        <dbReference type="PROSITE" id="PS51747"/>
    </source>
</evidence>
<dbReference type="InterPro" id="IPR016193">
    <property type="entry name" value="Cytidine_deaminase-like"/>
</dbReference>
<evidence type="ECO:0000256" key="15">
    <source>
        <dbReference type="ARBA" id="ARBA00049861"/>
    </source>
</evidence>
<dbReference type="Gene3D" id="3.40.140.10">
    <property type="entry name" value="Cytidine Deaminase, domain 2"/>
    <property type="match status" value="1"/>
</dbReference>
<feature type="domain" description="CMP/dCMP-type deaminase" evidence="21">
    <location>
        <begin position="15"/>
        <end position="142"/>
    </location>
</feature>
<evidence type="ECO:0000256" key="19">
    <source>
        <dbReference type="PIRSR" id="PIRSR006769-3"/>
    </source>
</evidence>
<evidence type="ECO:0000256" key="7">
    <source>
        <dbReference type="ARBA" id="ARBA00013173"/>
    </source>
</evidence>
<keyword evidence="14" id="KW-0511">Multifunctional enzyme</keyword>
<evidence type="ECO:0000256" key="2">
    <source>
        <dbReference type="ARBA" id="ARBA00004882"/>
    </source>
</evidence>
<feature type="binding site" evidence="18">
    <location>
        <position position="256"/>
    </location>
    <ligand>
        <name>NADP(+)</name>
        <dbReference type="ChEBI" id="CHEBI:58349"/>
    </ligand>
</feature>
<evidence type="ECO:0000256" key="16">
    <source>
        <dbReference type="ARBA" id="ARBA00049886"/>
    </source>
</evidence>
<evidence type="ECO:0000256" key="12">
    <source>
        <dbReference type="ARBA" id="ARBA00022857"/>
    </source>
</evidence>
<dbReference type="InterPro" id="IPR050765">
    <property type="entry name" value="Riboflavin_Biosynth_HTPR"/>
</dbReference>
<protein>
    <recommendedName>
        <fullName evidence="8">Riboflavin biosynthesis protein RibD</fullName>
        <ecNumber evidence="7">1.1.1.193</ecNumber>
        <ecNumber evidence="6">3.5.4.26</ecNumber>
    </recommendedName>
</protein>
<dbReference type="InterPro" id="IPR002125">
    <property type="entry name" value="CMP_dCMP_dom"/>
</dbReference>
<comment type="similarity">
    <text evidence="5">In the C-terminal section; belongs to the HTP reductase family.</text>
</comment>
<dbReference type="InterPro" id="IPR016192">
    <property type="entry name" value="APOBEC/CMP_deaminase_Zn-bd"/>
</dbReference>
<dbReference type="SUPFAM" id="SSF53597">
    <property type="entry name" value="Dihydrofolate reductase-like"/>
    <property type="match status" value="1"/>
</dbReference>
<feature type="binding site" evidence="19">
    <location>
        <position position="95"/>
    </location>
    <ligand>
        <name>Zn(2+)</name>
        <dbReference type="ChEBI" id="CHEBI:29105"/>
        <note>catalytic</note>
    </ligand>
</feature>
<feature type="binding site" evidence="19">
    <location>
        <position position="64"/>
    </location>
    <ligand>
        <name>Zn(2+)</name>
        <dbReference type="ChEBI" id="CHEBI:29105"/>
        <note>catalytic</note>
    </ligand>
</feature>
<dbReference type="PROSITE" id="PS51747">
    <property type="entry name" value="CYT_DCMP_DEAMINASES_2"/>
    <property type="match status" value="1"/>
</dbReference>
<comment type="caution">
    <text evidence="22">The sequence shown here is derived from an EMBL/GenBank/DDBJ whole genome shotgun (WGS) entry which is preliminary data.</text>
</comment>
<evidence type="ECO:0000256" key="20">
    <source>
        <dbReference type="SAM" id="MobiDB-lite"/>
    </source>
</evidence>
<evidence type="ECO:0000256" key="18">
    <source>
        <dbReference type="PIRSR" id="PIRSR006769-2"/>
    </source>
</evidence>
<dbReference type="InterPro" id="IPR004794">
    <property type="entry name" value="Eubact_RibD"/>
</dbReference>
<dbReference type="GO" id="GO:0008703">
    <property type="term" value="F:5-amino-6-(5-phosphoribosylamino)uracil reductase activity"/>
    <property type="evidence" value="ECO:0007669"/>
    <property type="project" value="UniProtKB-EC"/>
</dbReference>
<evidence type="ECO:0000256" key="17">
    <source>
        <dbReference type="PIRSR" id="PIRSR006769-1"/>
    </source>
</evidence>
<evidence type="ECO:0000256" key="11">
    <source>
        <dbReference type="ARBA" id="ARBA00022833"/>
    </source>
</evidence>
<feature type="binding site" evidence="18">
    <location>
        <position position="260"/>
    </location>
    <ligand>
        <name>NADP(+)</name>
        <dbReference type="ChEBI" id="CHEBI:58349"/>
    </ligand>
</feature>
<feature type="binding site" evidence="18">
    <location>
        <position position="230"/>
    </location>
    <ligand>
        <name>NADP(+)</name>
        <dbReference type="ChEBI" id="CHEBI:58349"/>
    </ligand>
</feature>